<dbReference type="InterPro" id="IPR003783">
    <property type="entry name" value="Regulatory_RecX"/>
</dbReference>
<keyword evidence="4 5" id="KW-0963">Cytoplasm</keyword>
<comment type="similarity">
    <text evidence="2 5">Belongs to the RecX family.</text>
</comment>
<evidence type="ECO:0000256" key="6">
    <source>
        <dbReference type="SAM" id="MobiDB-lite"/>
    </source>
</evidence>
<evidence type="ECO:0000256" key="3">
    <source>
        <dbReference type="ARBA" id="ARBA00018111"/>
    </source>
</evidence>
<dbReference type="Proteomes" id="UP001296993">
    <property type="component" value="Unassembled WGS sequence"/>
</dbReference>
<feature type="compositionally biased region" description="Polar residues" evidence="6">
    <location>
        <begin position="87"/>
        <end position="101"/>
    </location>
</feature>
<evidence type="ECO:0000256" key="5">
    <source>
        <dbReference type="HAMAP-Rule" id="MF_01114"/>
    </source>
</evidence>
<feature type="compositionally biased region" description="Polar residues" evidence="6">
    <location>
        <begin position="1"/>
        <end position="16"/>
    </location>
</feature>
<dbReference type="PANTHER" id="PTHR33602">
    <property type="entry name" value="REGULATORY PROTEIN RECX FAMILY PROTEIN"/>
    <property type="match status" value="1"/>
</dbReference>
<organism evidence="8 9">
    <name type="scientific">Paeniglutamicibacter kerguelensis</name>
    <dbReference type="NCBI Taxonomy" id="254788"/>
    <lineage>
        <taxon>Bacteria</taxon>
        <taxon>Bacillati</taxon>
        <taxon>Actinomycetota</taxon>
        <taxon>Actinomycetes</taxon>
        <taxon>Micrococcales</taxon>
        <taxon>Micrococcaceae</taxon>
        <taxon>Paeniglutamicibacter</taxon>
    </lineage>
</organism>
<dbReference type="EMBL" id="JAGIOF010000001">
    <property type="protein sequence ID" value="MBP2385228.1"/>
    <property type="molecule type" value="Genomic_DNA"/>
</dbReference>
<reference evidence="8 9" key="1">
    <citation type="submission" date="2021-03" db="EMBL/GenBank/DDBJ databases">
        <title>Sequencing the genomes of 1000 actinobacteria strains.</title>
        <authorList>
            <person name="Klenk H.-P."/>
        </authorList>
    </citation>
    <scope>NUCLEOTIDE SEQUENCE [LARGE SCALE GENOMIC DNA]</scope>
    <source>
        <strain evidence="8 9">DSM 15797</strain>
    </source>
</reference>
<evidence type="ECO:0000256" key="2">
    <source>
        <dbReference type="ARBA" id="ARBA00009695"/>
    </source>
</evidence>
<comment type="function">
    <text evidence="5">Modulates RecA activity.</text>
</comment>
<keyword evidence="9" id="KW-1185">Reference proteome</keyword>
<proteinExistence type="inferred from homology"/>
<comment type="caution">
    <text evidence="8">The sequence shown here is derived from an EMBL/GenBank/DDBJ whole genome shotgun (WGS) entry which is preliminary data.</text>
</comment>
<gene>
    <name evidence="5" type="primary">recX</name>
    <name evidence="8" type="ORF">JOF47_000739</name>
</gene>
<evidence type="ECO:0000256" key="1">
    <source>
        <dbReference type="ARBA" id="ARBA00004496"/>
    </source>
</evidence>
<dbReference type="Pfam" id="PF02631">
    <property type="entry name" value="RecX_HTH2"/>
    <property type="match status" value="1"/>
</dbReference>
<evidence type="ECO:0000313" key="9">
    <source>
        <dbReference type="Proteomes" id="UP001296993"/>
    </source>
</evidence>
<evidence type="ECO:0000256" key="4">
    <source>
        <dbReference type="ARBA" id="ARBA00022490"/>
    </source>
</evidence>
<protein>
    <recommendedName>
        <fullName evidence="3 5">Regulatory protein RecX</fullName>
    </recommendedName>
</protein>
<dbReference type="Gene3D" id="1.10.10.10">
    <property type="entry name" value="Winged helix-like DNA-binding domain superfamily/Winged helix DNA-binding domain"/>
    <property type="match status" value="1"/>
</dbReference>
<dbReference type="HAMAP" id="MF_01114">
    <property type="entry name" value="RecX"/>
    <property type="match status" value="1"/>
</dbReference>
<dbReference type="InterPro" id="IPR036388">
    <property type="entry name" value="WH-like_DNA-bd_sf"/>
</dbReference>
<feature type="domain" description="RecX second three-helical" evidence="7">
    <location>
        <begin position="170"/>
        <end position="211"/>
    </location>
</feature>
<feature type="region of interest" description="Disordered" evidence="6">
    <location>
        <begin position="1"/>
        <end position="120"/>
    </location>
</feature>
<dbReference type="PANTHER" id="PTHR33602:SF1">
    <property type="entry name" value="REGULATORY PROTEIN RECX FAMILY PROTEIN"/>
    <property type="match status" value="1"/>
</dbReference>
<name>A0ABS4X9S5_9MICC</name>
<evidence type="ECO:0000313" key="8">
    <source>
        <dbReference type="EMBL" id="MBP2385228.1"/>
    </source>
</evidence>
<comment type="subcellular location">
    <subcellularLocation>
        <location evidence="1 5">Cytoplasm</location>
    </subcellularLocation>
</comment>
<dbReference type="InterPro" id="IPR053924">
    <property type="entry name" value="RecX_HTH_2nd"/>
</dbReference>
<accession>A0ABS4X9S5</accession>
<evidence type="ECO:0000259" key="7">
    <source>
        <dbReference type="Pfam" id="PF02631"/>
    </source>
</evidence>
<dbReference type="RefSeq" id="WP_342592703.1">
    <property type="nucleotide sequence ID" value="NZ_BAAAJY010000012.1"/>
</dbReference>
<sequence>MSSKQHQGGSSGTPQGSERPLWSFPADGNSEWGTPDEMPQWAQTPVAFEAPPADLAPGPPEPEKKFGERQAYAGRSKRTGPRGDSASRGTRGSRNGTARSTGTKRERPAAEPVELSDEQYATKGRAILLRQLTASSKSRAQLLKKLLEKEIPVRIAEELLDRFEEIQLVDDNSFAESWVRARARSRGLARSAIRRELRGKGIEGDMAENALEQLDEESEEATAKDLVDRKLRAPSMGVDKDKSVRRLVGMLARKGYSPSMAFRIANEAWEEHYGQEPY</sequence>